<dbReference type="Proteomes" id="UP000183529">
    <property type="component" value="Unassembled WGS sequence"/>
</dbReference>
<dbReference type="GO" id="GO:0005886">
    <property type="term" value="C:plasma membrane"/>
    <property type="evidence" value="ECO:0007669"/>
    <property type="project" value="TreeGrafter"/>
</dbReference>
<dbReference type="InterPro" id="IPR009075">
    <property type="entry name" value="AcylCo_DH/oxidase_C"/>
</dbReference>
<feature type="domain" description="Acyl-CoA oxidase/dehydrogenase middle" evidence="7">
    <location>
        <begin position="131"/>
        <end position="212"/>
    </location>
</feature>
<dbReference type="InterPro" id="IPR037069">
    <property type="entry name" value="AcylCoA_DH/ox_N_sf"/>
</dbReference>
<dbReference type="Gene3D" id="2.40.110.10">
    <property type="entry name" value="Butyryl-CoA Dehydrogenase, subunit A, domain 2"/>
    <property type="match status" value="1"/>
</dbReference>
<feature type="domain" description="Acyl-CoA dehydrogenase/oxidase N-terminal" evidence="8">
    <location>
        <begin position="15"/>
        <end position="126"/>
    </location>
</feature>
<evidence type="ECO:0000313" key="9">
    <source>
        <dbReference type="EMBL" id="SEJ70727.1"/>
    </source>
</evidence>
<dbReference type="InterPro" id="IPR006091">
    <property type="entry name" value="Acyl-CoA_Oxase/DH_mid-dom"/>
</dbReference>
<proteinExistence type="inferred from homology"/>
<comment type="cofactor">
    <cofactor evidence="1">
        <name>FAD</name>
        <dbReference type="ChEBI" id="CHEBI:57692"/>
    </cofactor>
</comment>
<evidence type="ECO:0000256" key="4">
    <source>
        <dbReference type="ARBA" id="ARBA00022827"/>
    </source>
</evidence>
<accession>A0AAQ1GFV0</accession>
<name>A0AAQ1GFV0_9BURK</name>
<organism evidence="9 10">
    <name type="scientific">Paraburkholderia tropica</name>
    <dbReference type="NCBI Taxonomy" id="92647"/>
    <lineage>
        <taxon>Bacteria</taxon>
        <taxon>Pseudomonadati</taxon>
        <taxon>Pseudomonadota</taxon>
        <taxon>Betaproteobacteria</taxon>
        <taxon>Burkholderiales</taxon>
        <taxon>Burkholderiaceae</taxon>
        <taxon>Paraburkholderia</taxon>
    </lineage>
</organism>
<evidence type="ECO:0000259" key="6">
    <source>
        <dbReference type="Pfam" id="PF00441"/>
    </source>
</evidence>
<dbReference type="PANTHER" id="PTHR43292:SF3">
    <property type="entry name" value="ACYL-COA DEHYDROGENASE FADE29"/>
    <property type="match status" value="1"/>
</dbReference>
<comment type="similarity">
    <text evidence="2">Belongs to the acyl-CoA dehydrogenase family.</text>
</comment>
<protein>
    <submittedName>
        <fullName evidence="9">Acyl-CoA dehydrogenase</fullName>
    </submittedName>
</protein>
<dbReference type="Pfam" id="PF00441">
    <property type="entry name" value="Acyl-CoA_dh_1"/>
    <property type="match status" value="2"/>
</dbReference>
<keyword evidence="3" id="KW-0285">Flavoprotein</keyword>
<keyword evidence="4" id="KW-0274">FAD</keyword>
<dbReference type="Pfam" id="PF02770">
    <property type="entry name" value="Acyl-CoA_dh_M"/>
    <property type="match status" value="1"/>
</dbReference>
<comment type="caution">
    <text evidence="9">The sequence shown here is derived from an EMBL/GenBank/DDBJ whole genome shotgun (WGS) entry which is preliminary data.</text>
</comment>
<feature type="domain" description="Acyl-CoA dehydrogenase/oxidase C-terminal" evidence="6">
    <location>
        <begin position="239"/>
        <end position="401"/>
    </location>
</feature>
<evidence type="ECO:0000259" key="8">
    <source>
        <dbReference type="Pfam" id="PF02771"/>
    </source>
</evidence>
<dbReference type="InterPro" id="IPR052161">
    <property type="entry name" value="Mycobact_Acyl-CoA_DH"/>
</dbReference>
<gene>
    <name evidence="9" type="ORF">SAMN05216550_107284</name>
</gene>
<sequence>MSEMDQLRDEAFYTAFRREIAEYIEANVPAEVRAATRANKKPGRRLLSQYTAAMARGGRGYSAPGWAEAFGGPGWDGMQRLIFEEVTAAMDCPQLYHHGIGHIGPVIQAFGTDEQRARFLPPIIDGTQWWCQGYSEPGAGSDLAALKTTAVLDQSGEKYVVNGQKIWTSHAQEADMMYTLVRTSNEGKRQEGITLLLIPMNTPGIEVRPIHTIDQWHHVNEVFLKDVTVPVSNRIGNEGQGWSYGKFLLDRERLSPALMPRLLRHVQQVTELVQENIQKNGATPSLLKALDRLLEVEAGAYGTREILLSAIREDMAGTLQSSKSSALKLACSKQSQDVTSIAMDVLGPEYAARLLPMLPPATEEDELNIERNFVHTYLFYRSRTLAGGTTEIQKNIIAKSIMSAGYTVSNMFPGDMFDSSARLAASAETLKGRAVEALASGKWQCALELGWQSVLVSEDNGGVGATLMDLAGIVEAASRYTNVMPLVERCAVAPVLIEAAAGAPAARPVLERLLNGEISVSPVLQSQSGTPLPAATVSLGDNVLCGAVRGSNESEPATHLIFNATTADGQALVLIERSRLADRAQYFSGIDGTVTVDYVVDNICLNEDEIVMTGAAATVAVNQALQIGTLLSCVQIVGAVGAKIEQTIQYLNDRVQFGKPLAVHQVLQHSVVDCYVAYEGIKGQVARLIEDFNGSDDCAIDRLIMLTKMFCAGVAKDVGHAVIQMHGGMGMTVEMPATQLCMQSRTAAERFGNRSQCLDWLVAQR</sequence>
<dbReference type="GO" id="GO:0016627">
    <property type="term" value="F:oxidoreductase activity, acting on the CH-CH group of donors"/>
    <property type="evidence" value="ECO:0007669"/>
    <property type="project" value="InterPro"/>
</dbReference>
<dbReference type="AlphaFoldDB" id="A0AAQ1GFV0"/>
<dbReference type="Gene3D" id="1.20.140.10">
    <property type="entry name" value="Butyryl-CoA Dehydrogenase, subunit A, domain 3"/>
    <property type="match status" value="2"/>
</dbReference>
<evidence type="ECO:0000259" key="7">
    <source>
        <dbReference type="Pfam" id="PF02770"/>
    </source>
</evidence>
<evidence type="ECO:0000256" key="3">
    <source>
        <dbReference type="ARBA" id="ARBA00022630"/>
    </source>
</evidence>
<dbReference type="PANTHER" id="PTHR43292">
    <property type="entry name" value="ACYL-COA DEHYDROGENASE"/>
    <property type="match status" value="1"/>
</dbReference>
<keyword evidence="5" id="KW-0560">Oxidoreductase</keyword>
<evidence type="ECO:0000256" key="5">
    <source>
        <dbReference type="ARBA" id="ARBA00023002"/>
    </source>
</evidence>
<reference evidence="9 10" key="1">
    <citation type="submission" date="2016-10" db="EMBL/GenBank/DDBJ databases">
        <authorList>
            <person name="Varghese N."/>
            <person name="Submissions S."/>
        </authorList>
    </citation>
    <scope>NUCLEOTIDE SEQUENCE [LARGE SCALE GENOMIC DNA]</scope>
    <source>
        <strain evidence="9 10">LMG 22274</strain>
    </source>
</reference>
<feature type="domain" description="Acyl-CoA dehydrogenase/oxidase C-terminal" evidence="6">
    <location>
        <begin position="621"/>
        <end position="748"/>
    </location>
</feature>
<dbReference type="InterPro" id="IPR046373">
    <property type="entry name" value="Acyl-CoA_Oxase/DH_mid-dom_sf"/>
</dbReference>
<dbReference type="RefSeq" id="WP_143064418.1">
    <property type="nucleotide sequence ID" value="NZ_CADFGN010000008.1"/>
</dbReference>
<dbReference type="SUPFAM" id="SSF47203">
    <property type="entry name" value="Acyl-CoA dehydrogenase C-terminal domain-like"/>
    <property type="match status" value="2"/>
</dbReference>
<dbReference type="SUPFAM" id="SSF56645">
    <property type="entry name" value="Acyl-CoA dehydrogenase NM domain-like"/>
    <property type="match status" value="2"/>
</dbReference>
<dbReference type="GO" id="GO:0050660">
    <property type="term" value="F:flavin adenine dinucleotide binding"/>
    <property type="evidence" value="ECO:0007669"/>
    <property type="project" value="InterPro"/>
</dbReference>
<evidence type="ECO:0000313" key="10">
    <source>
        <dbReference type="Proteomes" id="UP000183529"/>
    </source>
</evidence>
<dbReference type="InterPro" id="IPR013786">
    <property type="entry name" value="AcylCoA_DH/ox_N"/>
</dbReference>
<dbReference type="Pfam" id="PF02771">
    <property type="entry name" value="Acyl-CoA_dh_N"/>
    <property type="match status" value="1"/>
</dbReference>
<evidence type="ECO:0000256" key="2">
    <source>
        <dbReference type="ARBA" id="ARBA00009347"/>
    </source>
</evidence>
<dbReference type="InterPro" id="IPR036250">
    <property type="entry name" value="AcylCo_DH-like_C"/>
</dbReference>
<dbReference type="InterPro" id="IPR009100">
    <property type="entry name" value="AcylCoA_DH/oxidase_NM_dom_sf"/>
</dbReference>
<evidence type="ECO:0000256" key="1">
    <source>
        <dbReference type="ARBA" id="ARBA00001974"/>
    </source>
</evidence>
<dbReference type="Gene3D" id="1.10.540.10">
    <property type="entry name" value="Acyl-CoA dehydrogenase/oxidase, N-terminal domain"/>
    <property type="match status" value="2"/>
</dbReference>
<dbReference type="EMBL" id="FNZM01000007">
    <property type="protein sequence ID" value="SEJ70727.1"/>
    <property type="molecule type" value="Genomic_DNA"/>
</dbReference>